<organism evidence="2 3">
    <name type="scientific">Hymenobacter chitinivorans DSM 11115</name>
    <dbReference type="NCBI Taxonomy" id="1121954"/>
    <lineage>
        <taxon>Bacteria</taxon>
        <taxon>Pseudomonadati</taxon>
        <taxon>Bacteroidota</taxon>
        <taxon>Cytophagia</taxon>
        <taxon>Cytophagales</taxon>
        <taxon>Hymenobacteraceae</taxon>
        <taxon>Hymenobacter</taxon>
    </lineage>
</organism>
<sequence length="144" mass="16092">MQKTLLYAFLLPLVLCGACQSSDSKTTVPTTAAPETAAADTAAVRLRERVAHPQVGDVYVVQFQRPDNQTSRYFFYHVFRATPDTAYLHPAYKDAATADADLRQPEFRASDQTMIYTQAELLELLQVQAGDVNKARLVQVRRAQ</sequence>
<dbReference type="OrthoDB" id="883488at2"/>
<protein>
    <recommendedName>
        <fullName evidence="4">Lipoprotein</fullName>
    </recommendedName>
</protein>
<comment type="caution">
    <text evidence="2">The sequence shown here is derived from an EMBL/GenBank/DDBJ whole genome shotgun (WGS) entry which is preliminary data.</text>
</comment>
<gene>
    <name evidence="2" type="ORF">CLV45_0570</name>
</gene>
<evidence type="ECO:0000313" key="3">
    <source>
        <dbReference type="Proteomes" id="UP000228535"/>
    </source>
</evidence>
<dbReference type="EMBL" id="PGFA01000001">
    <property type="protein sequence ID" value="PJJ59155.1"/>
    <property type="molecule type" value="Genomic_DNA"/>
</dbReference>
<name>A0A2M9BMK0_9BACT</name>
<keyword evidence="3" id="KW-1185">Reference proteome</keyword>
<dbReference type="Proteomes" id="UP000228535">
    <property type="component" value="Unassembled WGS sequence"/>
</dbReference>
<proteinExistence type="predicted"/>
<dbReference type="RefSeq" id="WP_100334884.1">
    <property type="nucleotide sequence ID" value="NZ_PGFA01000001.1"/>
</dbReference>
<evidence type="ECO:0000313" key="2">
    <source>
        <dbReference type="EMBL" id="PJJ59155.1"/>
    </source>
</evidence>
<feature type="chain" id="PRO_5014702434" description="Lipoprotein" evidence="1">
    <location>
        <begin position="22"/>
        <end position="144"/>
    </location>
</feature>
<dbReference type="AlphaFoldDB" id="A0A2M9BMK0"/>
<keyword evidence="1" id="KW-0732">Signal</keyword>
<reference evidence="2 3" key="1">
    <citation type="submission" date="2017-11" db="EMBL/GenBank/DDBJ databases">
        <title>Genomic Encyclopedia of Archaeal and Bacterial Type Strains, Phase II (KMG-II): From Individual Species to Whole Genera.</title>
        <authorList>
            <person name="Goeker M."/>
        </authorList>
    </citation>
    <scope>NUCLEOTIDE SEQUENCE [LARGE SCALE GENOMIC DNA]</scope>
    <source>
        <strain evidence="2 3">DSM 11115</strain>
    </source>
</reference>
<accession>A0A2M9BMK0</accession>
<evidence type="ECO:0000256" key="1">
    <source>
        <dbReference type="SAM" id="SignalP"/>
    </source>
</evidence>
<evidence type="ECO:0008006" key="4">
    <source>
        <dbReference type="Google" id="ProtNLM"/>
    </source>
</evidence>
<feature type="signal peptide" evidence="1">
    <location>
        <begin position="1"/>
        <end position="21"/>
    </location>
</feature>